<dbReference type="EMBL" id="JABSTQ010005538">
    <property type="protein sequence ID" value="KAG0439111.1"/>
    <property type="molecule type" value="Genomic_DNA"/>
</dbReference>
<organism evidence="1 2">
    <name type="scientific">Ixodes persulcatus</name>
    <name type="common">Taiga tick</name>
    <dbReference type="NCBI Taxonomy" id="34615"/>
    <lineage>
        <taxon>Eukaryota</taxon>
        <taxon>Metazoa</taxon>
        <taxon>Ecdysozoa</taxon>
        <taxon>Arthropoda</taxon>
        <taxon>Chelicerata</taxon>
        <taxon>Arachnida</taxon>
        <taxon>Acari</taxon>
        <taxon>Parasitiformes</taxon>
        <taxon>Ixodida</taxon>
        <taxon>Ixodoidea</taxon>
        <taxon>Ixodidae</taxon>
        <taxon>Ixodinae</taxon>
        <taxon>Ixodes</taxon>
    </lineage>
</organism>
<comment type="caution">
    <text evidence="1">The sequence shown here is derived from an EMBL/GenBank/DDBJ whole genome shotgun (WGS) entry which is preliminary data.</text>
</comment>
<evidence type="ECO:0000313" key="1">
    <source>
        <dbReference type="EMBL" id="KAG0439111.1"/>
    </source>
</evidence>
<name>A0AC60QQ73_IXOPE</name>
<protein>
    <submittedName>
        <fullName evidence="1">Uncharacterized protein</fullName>
    </submittedName>
</protein>
<sequence length="176" mass="19549">MTRMSAASEDDVVVTIEDIERLGTSNFDATGRIYYNSGIGLEQTLRENVAGFSRLRLRPRVLRNVAERRLEVTLLGDQKLSMPVGISPTAFQKMAHPDGEVAVAKAAQAAGTLMTLSTFSNDCLEDVQREAQGGLRWFQLHCVQGQGVHKEPRGTCREVRLPRPRTHRRYARGKGA</sequence>
<dbReference type="Proteomes" id="UP000805193">
    <property type="component" value="Unassembled WGS sequence"/>
</dbReference>
<evidence type="ECO:0000313" key="2">
    <source>
        <dbReference type="Proteomes" id="UP000805193"/>
    </source>
</evidence>
<accession>A0AC60QQ73</accession>
<reference evidence="1 2" key="1">
    <citation type="journal article" date="2020" name="Cell">
        <title>Large-Scale Comparative Analyses of Tick Genomes Elucidate Their Genetic Diversity and Vector Capacities.</title>
        <authorList>
            <consortium name="Tick Genome and Microbiome Consortium (TIGMIC)"/>
            <person name="Jia N."/>
            <person name="Wang J."/>
            <person name="Shi W."/>
            <person name="Du L."/>
            <person name="Sun Y."/>
            <person name="Zhan W."/>
            <person name="Jiang J.F."/>
            <person name="Wang Q."/>
            <person name="Zhang B."/>
            <person name="Ji P."/>
            <person name="Bell-Sakyi L."/>
            <person name="Cui X.M."/>
            <person name="Yuan T.T."/>
            <person name="Jiang B.G."/>
            <person name="Yang W.F."/>
            <person name="Lam T.T."/>
            <person name="Chang Q.C."/>
            <person name="Ding S.J."/>
            <person name="Wang X.J."/>
            <person name="Zhu J.G."/>
            <person name="Ruan X.D."/>
            <person name="Zhao L."/>
            <person name="Wei J.T."/>
            <person name="Ye R.Z."/>
            <person name="Que T.C."/>
            <person name="Du C.H."/>
            <person name="Zhou Y.H."/>
            <person name="Cheng J.X."/>
            <person name="Dai P.F."/>
            <person name="Guo W.B."/>
            <person name="Han X.H."/>
            <person name="Huang E.J."/>
            <person name="Li L.F."/>
            <person name="Wei W."/>
            <person name="Gao Y.C."/>
            <person name="Liu J.Z."/>
            <person name="Shao H.Z."/>
            <person name="Wang X."/>
            <person name="Wang C.C."/>
            <person name="Yang T.C."/>
            <person name="Huo Q.B."/>
            <person name="Li W."/>
            <person name="Chen H.Y."/>
            <person name="Chen S.E."/>
            <person name="Zhou L.G."/>
            <person name="Ni X.B."/>
            <person name="Tian J.H."/>
            <person name="Sheng Y."/>
            <person name="Liu T."/>
            <person name="Pan Y.S."/>
            <person name="Xia L.Y."/>
            <person name="Li J."/>
            <person name="Zhao F."/>
            <person name="Cao W.C."/>
        </authorList>
    </citation>
    <scope>NUCLEOTIDE SEQUENCE [LARGE SCALE GENOMIC DNA]</scope>
    <source>
        <strain evidence="1">Iper-2018</strain>
    </source>
</reference>
<keyword evidence="2" id="KW-1185">Reference proteome</keyword>
<proteinExistence type="predicted"/>
<gene>
    <name evidence="1" type="ORF">HPB47_016753</name>
</gene>